<dbReference type="OrthoDB" id="425014at2759"/>
<evidence type="ECO:0000313" key="1">
    <source>
        <dbReference type="EMBL" id="CAE7649842.1"/>
    </source>
</evidence>
<evidence type="ECO:0000313" key="2">
    <source>
        <dbReference type="Proteomes" id="UP000601435"/>
    </source>
</evidence>
<proteinExistence type="predicted"/>
<dbReference type="Proteomes" id="UP000601435">
    <property type="component" value="Unassembled WGS sequence"/>
</dbReference>
<reference evidence="1" key="1">
    <citation type="submission" date="2021-02" db="EMBL/GenBank/DDBJ databases">
        <authorList>
            <person name="Dougan E. K."/>
            <person name="Rhodes N."/>
            <person name="Thang M."/>
            <person name="Chan C."/>
        </authorList>
    </citation>
    <scope>NUCLEOTIDE SEQUENCE</scope>
</reference>
<protein>
    <recommendedName>
        <fullName evidence="3">Reverse transcriptase domain-containing protein</fullName>
    </recommendedName>
</protein>
<organism evidence="1 2">
    <name type="scientific">Symbiodinium necroappetens</name>
    <dbReference type="NCBI Taxonomy" id="1628268"/>
    <lineage>
        <taxon>Eukaryota</taxon>
        <taxon>Sar</taxon>
        <taxon>Alveolata</taxon>
        <taxon>Dinophyceae</taxon>
        <taxon>Suessiales</taxon>
        <taxon>Symbiodiniaceae</taxon>
        <taxon>Symbiodinium</taxon>
    </lineage>
</organism>
<dbReference type="AlphaFoldDB" id="A0A812VR97"/>
<keyword evidence="2" id="KW-1185">Reference proteome</keyword>
<name>A0A812VR97_9DINO</name>
<sequence>MLAPYGQFQAIAGYFQQAFQAPACAQPFACRLAEAYSEGDLRPIGIQVAHLLQCTPQFAYCEGKGVDASLQRILIEIHVRTSPSWVQHLVTCFADDTHLAWEIEQYSDLAFFSTSLRATFQLLRECKMLVNSDKSTLVLGLRGAQAKRWIRTHLVVKAGKKCLDLGTPGAALCIPVADQFVYLALASGSSPICMRLLTSANLLSMDGYDLLWAGEDRLLRVGWLEDGINALLPAWHYFRWDATTQRQVVSERPPLTQDRLLKCLDVLEKGCSLPTVLLRFRSTHKLGQETQADVVPFMLSISLRTSVSQECHEALTILAYSGALKMLGLRLRPEKVQQSQMAKELTEAYLTVPYTDWSRRPAPWTQQQPLPQAAAMEK</sequence>
<accession>A0A812VR97</accession>
<gene>
    <name evidence="1" type="ORF">SNEC2469_LOCUS18376</name>
</gene>
<comment type="caution">
    <text evidence="1">The sequence shown here is derived from an EMBL/GenBank/DDBJ whole genome shotgun (WGS) entry which is preliminary data.</text>
</comment>
<evidence type="ECO:0008006" key="3">
    <source>
        <dbReference type="Google" id="ProtNLM"/>
    </source>
</evidence>
<dbReference type="EMBL" id="CAJNJA010030877">
    <property type="protein sequence ID" value="CAE7649842.1"/>
    <property type="molecule type" value="Genomic_DNA"/>
</dbReference>